<dbReference type="SUPFAM" id="SSF51735">
    <property type="entry name" value="NAD(P)-binding Rossmann-fold domains"/>
    <property type="match status" value="1"/>
</dbReference>
<dbReference type="EMBL" id="JAMLDX010000003">
    <property type="protein sequence ID" value="MCP3729876.1"/>
    <property type="molecule type" value="Genomic_DNA"/>
</dbReference>
<gene>
    <name evidence="1" type="ORF">M9978_05470</name>
</gene>
<name>A0A9X2HJ45_9SPHN</name>
<protein>
    <submittedName>
        <fullName evidence="1">Ornithine cyclodeaminase family protein</fullName>
    </submittedName>
</protein>
<dbReference type="InterPro" id="IPR003462">
    <property type="entry name" value="ODC_Mu_crystall"/>
</dbReference>
<proteinExistence type="predicted"/>
<dbReference type="Proteomes" id="UP001139451">
    <property type="component" value="Unassembled WGS sequence"/>
</dbReference>
<dbReference type="Gene3D" id="3.40.50.720">
    <property type="entry name" value="NAD(P)-binding Rossmann-like Domain"/>
    <property type="match status" value="1"/>
</dbReference>
<organism evidence="1 2">
    <name type="scientific">Sphingomonas tagetis</name>
    <dbReference type="NCBI Taxonomy" id="2949092"/>
    <lineage>
        <taxon>Bacteria</taxon>
        <taxon>Pseudomonadati</taxon>
        <taxon>Pseudomonadota</taxon>
        <taxon>Alphaproteobacteria</taxon>
        <taxon>Sphingomonadales</taxon>
        <taxon>Sphingomonadaceae</taxon>
        <taxon>Sphingomonas</taxon>
    </lineage>
</organism>
<dbReference type="Pfam" id="PF02423">
    <property type="entry name" value="OCD_Mu_crystall"/>
    <property type="match status" value="1"/>
</dbReference>
<evidence type="ECO:0000313" key="2">
    <source>
        <dbReference type="Proteomes" id="UP001139451"/>
    </source>
</evidence>
<accession>A0A9X2HJ45</accession>
<dbReference type="PANTHER" id="PTHR13812">
    <property type="entry name" value="KETIMINE REDUCTASE MU-CRYSTALLIN"/>
    <property type="match status" value="1"/>
</dbReference>
<dbReference type="RefSeq" id="WP_254291972.1">
    <property type="nucleotide sequence ID" value="NZ_JAMLDX010000003.1"/>
</dbReference>
<dbReference type="Gene3D" id="3.30.1780.10">
    <property type="entry name" value="ornithine cyclodeaminase, domain 1"/>
    <property type="match status" value="1"/>
</dbReference>
<sequence length="316" mass="33111">MPGALLLNEADVTGLLDIDELLEALAAGFRAISADEVAAPPRGQLHVEGAGQLLLMPAHAPGLPIGTKLVTVFPGNHHAGIPSHFGLIVLMDAATGTPLALVDGNHITAMRTAGASLLAAKLLARPDSRVLTILGSGVQAQAHLELMTRHFDLETIFIGSDDHIGAARLAGRDFRARVVDDYEAAVRQSDMICLCSSASQPLIRNGWLRPGQHVSSVGFAPPGGELDPAIAANHKLYVEAKIAFAPAPAGCAELTGIDPADGAELGEVLLGRKPGRESPDEITVYKAMGHAIEDLVTADLVYRRAVERSIGQTIQL</sequence>
<dbReference type="PIRSF" id="PIRSF001439">
    <property type="entry name" value="CryM"/>
    <property type="match status" value="1"/>
</dbReference>
<reference evidence="1" key="1">
    <citation type="submission" date="2022-05" db="EMBL/GenBank/DDBJ databases">
        <title>Sphingomonas sp. strain MG17 Genome sequencing and assembly.</title>
        <authorList>
            <person name="Kim I."/>
        </authorList>
    </citation>
    <scope>NUCLEOTIDE SEQUENCE</scope>
    <source>
        <strain evidence="1">MG17</strain>
    </source>
</reference>
<dbReference type="PANTHER" id="PTHR13812:SF19">
    <property type="entry name" value="KETIMINE REDUCTASE MU-CRYSTALLIN"/>
    <property type="match status" value="1"/>
</dbReference>
<dbReference type="GO" id="GO:0005737">
    <property type="term" value="C:cytoplasm"/>
    <property type="evidence" value="ECO:0007669"/>
    <property type="project" value="TreeGrafter"/>
</dbReference>
<dbReference type="InterPro" id="IPR036291">
    <property type="entry name" value="NAD(P)-bd_dom_sf"/>
</dbReference>
<dbReference type="InterPro" id="IPR023401">
    <property type="entry name" value="ODC_N"/>
</dbReference>
<comment type="caution">
    <text evidence="1">The sequence shown here is derived from an EMBL/GenBank/DDBJ whole genome shotgun (WGS) entry which is preliminary data.</text>
</comment>
<keyword evidence="2" id="KW-1185">Reference proteome</keyword>
<evidence type="ECO:0000313" key="1">
    <source>
        <dbReference type="EMBL" id="MCP3729876.1"/>
    </source>
</evidence>
<dbReference type="AlphaFoldDB" id="A0A9X2HJ45"/>